<evidence type="ECO:0008006" key="4">
    <source>
        <dbReference type="Google" id="ProtNLM"/>
    </source>
</evidence>
<gene>
    <name evidence="2" type="ORF">JI735_25840</name>
</gene>
<keyword evidence="1" id="KW-1133">Transmembrane helix</keyword>
<feature type="transmembrane region" description="Helical" evidence="1">
    <location>
        <begin position="6"/>
        <end position="28"/>
    </location>
</feature>
<dbReference type="Proteomes" id="UP000595841">
    <property type="component" value="Chromosome"/>
</dbReference>
<reference evidence="2 3" key="1">
    <citation type="submission" date="2021-01" db="EMBL/GenBank/DDBJ databases">
        <title>Whole genome sequence of Paenibacillus sonchi LMG 24727 for comparative genomics.</title>
        <authorList>
            <person name="Lee G."/>
            <person name="Kim M.-J."/>
            <person name="Lim K."/>
            <person name="Shin J.-H."/>
        </authorList>
    </citation>
    <scope>NUCLEOTIDE SEQUENCE [LARGE SCALE GENOMIC DNA]</scope>
    <source>
        <strain evidence="2 3">LMG 24727</strain>
    </source>
</reference>
<evidence type="ECO:0000256" key="1">
    <source>
        <dbReference type="SAM" id="Phobius"/>
    </source>
</evidence>
<dbReference type="EMBL" id="CP068595">
    <property type="protein sequence ID" value="QQZ59958.1"/>
    <property type="molecule type" value="Genomic_DNA"/>
</dbReference>
<accession>A0A974PAU4</accession>
<dbReference type="AlphaFoldDB" id="A0A974PAU4"/>
<keyword evidence="3" id="KW-1185">Reference proteome</keyword>
<dbReference type="KEGG" id="pson:JI735_25840"/>
<name>A0A974PAU4_9BACL</name>
<organism evidence="2 3">
    <name type="scientific">Paenibacillus sonchi</name>
    <dbReference type="NCBI Taxonomy" id="373687"/>
    <lineage>
        <taxon>Bacteria</taxon>
        <taxon>Bacillati</taxon>
        <taxon>Bacillota</taxon>
        <taxon>Bacilli</taxon>
        <taxon>Bacillales</taxon>
        <taxon>Paenibacillaceae</taxon>
        <taxon>Paenibacillus</taxon>
        <taxon>Paenibacillus sonchi group</taxon>
    </lineage>
</organism>
<evidence type="ECO:0000313" key="3">
    <source>
        <dbReference type="Proteomes" id="UP000595841"/>
    </source>
</evidence>
<keyword evidence="1" id="KW-0812">Transmembrane</keyword>
<evidence type="ECO:0000313" key="2">
    <source>
        <dbReference type="EMBL" id="QQZ59958.1"/>
    </source>
</evidence>
<proteinExistence type="predicted"/>
<protein>
    <recommendedName>
        <fullName evidence="4">YvrJ family protein</fullName>
    </recommendedName>
</protein>
<sequence>MNIDELISLLTNVGFPAAICFILLRYMLQTMGDKLDKLDNSLNRLTKVIRELDSKRKGKYEELDKFGDSQKEKKNSNSS</sequence>
<keyword evidence="1" id="KW-0472">Membrane</keyword>
<dbReference type="RefSeq" id="WP_051051348.1">
    <property type="nucleotide sequence ID" value="NZ_CP068595.1"/>
</dbReference>